<dbReference type="AlphaFoldDB" id="A0A652YY55"/>
<evidence type="ECO:0000313" key="1">
    <source>
        <dbReference type="EMBL" id="TYQ08478.1"/>
    </source>
</evidence>
<name>A0A652YY55_NOCGL</name>
<dbReference type="GO" id="GO:0016787">
    <property type="term" value="F:hydrolase activity"/>
    <property type="evidence" value="ECO:0007669"/>
    <property type="project" value="UniProtKB-KW"/>
</dbReference>
<dbReference type="EMBL" id="VNIQ01000001">
    <property type="protein sequence ID" value="TYQ08478.1"/>
    <property type="molecule type" value="Genomic_DNA"/>
</dbReference>
<gene>
    <name evidence="1" type="ORF">FNL38_101850</name>
</gene>
<protein>
    <submittedName>
        <fullName evidence="1">HAD superfamily hydrolase (TIGR01509 family)</fullName>
    </submittedName>
</protein>
<dbReference type="SUPFAM" id="SSF56784">
    <property type="entry name" value="HAD-like"/>
    <property type="match status" value="1"/>
</dbReference>
<keyword evidence="1" id="KW-0378">Hydrolase</keyword>
<dbReference type="PANTHER" id="PTHR43611:SF3">
    <property type="entry name" value="FLAVIN MONONUCLEOTIDE HYDROLASE 1, CHLOROPLATIC"/>
    <property type="match status" value="1"/>
</dbReference>
<proteinExistence type="predicted"/>
<sequence length="166" mass="17141">MSQRSRPHPNVILVRGLLLDVGGVLFGPGSDLDGLSAVVRRARSAGIATGIVSNDPGGADAQWLRDLGDGVLVDDVVLSGDVGMAKPDADIYLLAATRLGLRPADCVFVDDLEVNVRGAVDVGMVGVHHYDAADTIEELSILLDVDGAASSDGVALKDTPAGDQSW</sequence>
<dbReference type="InterPro" id="IPR023214">
    <property type="entry name" value="HAD_sf"/>
</dbReference>
<dbReference type="InterPro" id="IPR036412">
    <property type="entry name" value="HAD-like_sf"/>
</dbReference>
<reference evidence="1" key="1">
    <citation type="submission" date="2019-07" db="EMBL/GenBank/DDBJ databases">
        <title>Genomic Encyclopedia of Type Strains, Phase IV (KMG-IV): sequencing the most valuable type-strain genomes for metagenomic binning, comparative biology and taxonomic classification.</title>
        <authorList>
            <person name="Goeker M."/>
        </authorList>
    </citation>
    <scope>NUCLEOTIDE SEQUENCE</scope>
    <source>
        <strain evidence="1">DSM 44596</strain>
    </source>
</reference>
<comment type="caution">
    <text evidence="1">The sequence shown here is derived from an EMBL/GenBank/DDBJ whole genome shotgun (WGS) entry which is preliminary data.</text>
</comment>
<dbReference type="NCBIfam" id="TIGR01509">
    <property type="entry name" value="HAD-SF-IA-v3"/>
    <property type="match status" value="1"/>
</dbReference>
<dbReference type="InterPro" id="IPR006439">
    <property type="entry name" value="HAD-SF_hydro_IA"/>
</dbReference>
<accession>A0A652YY55</accession>
<organism evidence="1">
    <name type="scientific">Nocardia globerula</name>
    <dbReference type="NCBI Taxonomy" id="1818"/>
    <lineage>
        <taxon>Bacteria</taxon>
        <taxon>Bacillati</taxon>
        <taxon>Actinomycetota</taxon>
        <taxon>Actinomycetes</taxon>
        <taxon>Mycobacteriales</taxon>
        <taxon>Nocardiaceae</taxon>
        <taxon>Nocardia</taxon>
    </lineage>
</organism>
<dbReference type="Pfam" id="PF00702">
    <property type="entry name" value="Hydrolase"/>
    <property type="match status" value="1"/>
</dbReference>
<dbReference type="Gene3D" id="3.40.50.1000">
    <property type="entry name" value="HAD superfamily/HAD-like"/>
    <property type="match status" value="1"/>
</dbReference>
<dbReference type="PANTHER" id="PTHR43611">
    <property type="entry name" value="ALPHA-D-GLUCOSE 1-PHOSPHATE PHOSPHATASE"/>
    <property type="match status" value="1"/>
</dbReference>